<evidence type="ECO:0000313" key="2">
    <source>
        <dbReference type="Proteomes" id="UP000314987"/>
    </source>
</evidence>
<protein>
    <submittedName>
        <fullName evidence="1">Hydroxysteroid 17-beta dehydrogenase 7</fullName>
    </submittedName>
</protein>
<organism evidence="1 2">
    <name type="scientific">Vombatus ursinus</name>
    <name type="common">Common wombat</name>
    <dbReference type="NCBI Taxonomy" id="29139"/>
    <lineage>
        <taxon>Eukaryota</taxon>
        <taxon>Metazoa</taxon>
        <taxon>Chordata</taxon>
        <taxon>Craniata</taxon>
        <taxon>Vertebrata</taxon>
        <taxon>Euteleostomi</taxon>
        <taxon>Mammalia</taxon>
        <taxon>Metatheria</taxon>
        <taxon>Diprotodontia</taxon>
        <taxon>Vombatidae</taxon>
        <taxon>Vombatus</taxon>
    </lineage>
</organism>
<accession>A0A4X2JTS7</accession>
<dbReference type="AlphaFoldDB" id="A0A4X2JTS7"/>
<dbReference type="Pfam" id="PF00106">
    <property type="entry name" value="adh_short"/>
    <property type="match status" value="1"/>
</dbReference>
<dbReference type="GO" id="GO:0005789">
    <property type="term" value="C:endoplasmic reticulum membrane"/>
    <property type="evidence" value="ECO:0007669"/>
    <property type="project" value="TreeGrafter"/>
</dbReference>
<name>A0A4X2JTS7_VOMUR</name>
<evidence type="ECO:0000313" key="1">
    <source>
        <dbReference type="Ensembl" id="ENSVURP00010002953.1"/>
    </source>
</evidence>
<dbReference type="InterPro" id="IPR052834">
    <property type="entry name" value="3KSR/17beta-HSD"/>
</dbReference>
<reference evidence="1" key="2">
    <citation type="submission" date="2025-08" db="UniProtKB">
        <authorList>
            <consortium name="Ensembl"/>
        </authorList>
    </citation>
    <scope>IDENTIFICATION</scope>
</reference>
<gene>
    <name evidence="1" type="primary">HSD17B7</name>
</gene>
<dbReference type="PRINTS" id="PR00081">
    <property type="entry name" value="GDHRDH"/>
</dbReference>
<keyword evidence="2" id="KW-1185">Reference proteome</keyword>
<dbReference type="Gene3D" id="3.40.50.720">
    <property type="entry name" value="NAD(P)-binding Rossmann-like Domain"/>
    <property type="match status" value="1"/>
</dbReference>
<dbReference type="GO" id="GO:0047024">
    <property type="term" value="F:5-alpha-androstane-3-beta,17-beta-diol dehydrogenase (NADP+) activity"/>
    <property type="evidence" value="ECO:0007669"/>
    <property type="project" value="TreeGrafter"/>
</dbReference>
<dbReference type="GeneTree" id="ENSGT00390000013340"/>
<dbReference type="GO" id="GO:0004303">
    <property type="term" value="F:estradiol 17-beta-dehydrogenase [NAD(P)+] activity"/>
    <property type="evidence" value="ECO:0007669"/>
    <property type="project" value="TreeGrafter"/>
</dbReference>
<reference evidence="2" key="1">
    <citation type="submission" date="2018-12" db="EMBL/GenBank/DDBJ databases">
        <authorList>
            <person name="Yazar S."/>
        </authorList>
    </citation>
    <scope>NUCLEOTIDE SEQUENCE [LARGE SCALE GENOMIC DNA]</scope>
</reference>
<dbReference type="InterPro" id="IPR002347">
    <property type="entry name" value="SDR_fam"/>
</dbReference>
<dbReference type="PANTHER" id="PTHR44442">
    <property type="entry name" value="3-KETO-STEROID REDUCTASE"/>
    <property type="match status" value="1"/>
</dbReference>
<dbReference type="SUPFAM" id="SSF51735">
    <property type="entry name" value="NAD(P)-binding Rossmann-fold domains"/>
    <property type="match status" value="1"/>
</dbReference>
<proteinExistence type="predicted"/>
<reference evidence="1" key="3">
    <citation type="submission" date="2025-09" db="UniProtKB">
        <authorList>
            <consortium name="Ensembl"/>
        </authorList>
    </citation>
    <scope>IDENTIFICATION</scope>
</reference>
<dbReference type="PANTHER" id="PTHR44442:SF1">
    <property type="entry name" value="3-KETO-STEROID REDUCTASE_17-BETA-HYDROXYSTEROID DEHYDROGENASE 7"/>
    <property type="match status" value="1"/>
</dbReference>
<sequence length="218" mass="24474">MKKVVVVTGASSGIGLALCERLLCEDDGLHLCLACRNLGKAEAARVALLSSHPRAEITLIQIDVSNLQSVFQASRELKQRFERLDYLYVNAGIMPNPQLNLKALFSGLFSRKVFHMFSTAEGLLTQDDRVTTDGLQEVFETNVFGHFILLWLFRQKPEFLNPLTKYHSATTGLGNNYVSPQKMDLDEETAEKFYQNLLDLEKRFGAIRAKSLDSGSEK</sequence>
<dbReference type="GO" id="GO:0000253">
    <property type="term" value="F:3-beta-hydroxysteroid 3-dehydrogenase (NADP+) activity"/>
    <property type="evidence" value="ECO:0007669"/>
    <property type="project" value="TreeGrafter"/>
</dbReference>
<dbReference type="GO" id="GO:0006695">
    <property type="term" value="P:cholesterol biosynthetic process"/>
    <property type="evidence" value="ECO:0007669"/>
    <property type="project" value="TreeGrafter"/>
</dbReference>
<dbReference type="InterPro" id="IPR036291">
    <property type="entry name" value="NAD(P)-bd_dom_sf"/>
</dbReference>
<dbReference type="Proteomes" id="UP000314987">
    <property type="component" value="Unassembled WGS sequence"/>
</dbReference>
<dbReference type="Ensembl" id="ENSVURT00010003349.1">
    <property type="protein sequence ID" value="ENSVURP00010002953.1"/>
    <property type="gene ID" value="ENSVURG00010002394.1"/>
</dbReference>